<dbReference type="InterPro" id="IPR029058">
    <property type="entry name" value="AB_hydrolase_fold"/>
</dbReference>
<dbReference type="GeneID" id="72064829"/>
<evidence type="ECO:0000259" key="1">
    <source>
        <dbReference type="Pfam" id="PF12697"/>
    </source>
</evidence>
<feature type="domain" description="AB hydrolase-1" evidence="1">
    <location>
        <begin position="33"/>
        <end position="178"/>
    </location>
</feature>
<dbReference type="InterPro" id="IPR000073">
    <property type="entry name" value="AB_hydrolase_1"/>
</dbReference>
<name>A0A9Q8QBX5_9HYPO</name>
<keyword evidence="3" id="KW-1185">Reference proteome</keyword>
<dbReference type="EMBL" id="CP086355">
    <property type="protein sequence ID" value="UNI16437.1"/>
    <property type="molecule type" value="Genomic_DNA"/>
</dbReference>
<dbReference type="OrthoDB" id="10253869at2759"/>
<dbReference type="KEGG" id="ptkz:JDV02_002869"/>
<organism evidence="2 3">
    <name type="scientific">Purpureocillium takamizusanense</name>
    <dbReference type="NCBI Taxonomy" id="2060973"/>
    <lineage>
        <taxon>Eukaryota</taxon>
        <taxon>Fungi</taxon>
        <taxon>Dikarya</taxon>
        <taxon>Ascomycota</taxon>
        <taxon>Pezizomycotina</taxon>
        <taxon>Sordariomycetes</taxon>
        <taxon>Hypocreomycetidae</taxon>
        <taxon>Hypocreales</taxon>
        <taxon>Ophiocordycipitaceae</taxon>
        <taxon>Purpureocillium</taxon>
    </lineage>
</organism>
<evidence type="ECO:0000313" key="3">
    <source>
        <dbReference type="Proteomes" id="UP000829364"/>
    </source>
</evidence>
<dbReference type="RefSeq" id="XP_047839918.1">
    <property type="nucleotide sequence ID" value="XM_047983946.1"/>
</dbReference>
<gene>
    <name evidence="2" type="ORF">JDV02_002869</name>
</gene>
<accession>A0A9Q8QBX5</accession>
<dbReference type="Proteomes" id="UP000829364">
    <property type="component" value="Chromosome 2"/>
</dbReference>
<dbReference type="Gene3D" id="3.40.50.1820">
    <property type="entry name" value="alpha/beta hydrolase"/>
    <property type="match status" value="1"/>
</dbReference>
<evidence type="ECO:0000313" key="2">
    <source>
        <dbReference type="EMBL" id="UNI16437.1"/>
    </source>
</evidence>
<protein>
    <submittedName>
        <fullName evidence="2">Secondary metabolism biosynthetic enzyme</fullName>
    </submittedName>
</protein>
<dbReference type="AlphaFoldDB" id="A0A9Q8QBX5"/>
<proteinExistence type="predicted"/>
<dbReference type="SUPFAM" id="SSF53474">
    <property type="entry name" value="alpha/beta-Hydrolases"/>
    <property type="match status" value="1"/>
</dbReference>
<reference evidence="2" key="1">
    <citation type="submission" date="2021-11" db="EMBL/GenBank/DDBJ databases">
        <title>Purpureocillium_takamizusanense_genome.</title>
        <authorList>
            <person name="Nguyen N.-H."/>
        </authorList>
    </citation>
    <scope>NUCLEOTIDE SEQUENCE</scope>
    <source>
        <strain evidence="2">PT3</strain>
    </source>
</reference>
<dbReference type="Pfam" id="PF12697">
    <property type="entry name" value="Abhydrolase_6"/>
    <property type="match status" value="1"/>
</dbReference>
<sequence length="318" mass="35260">MAPTDKNPVQVQYYAKGKQAAEFSSNGPVPAPLILIHDGGGTTFAYFTIGRLERDVWAIHSPTFTSAQPWEGGMDGMAKHYIELIEKVAGIKGKILLGGWSLGGYVALTMAHLIASSPESFELSVDGVLMMDSPWLVAGWDLPIGTPQPALIGIPDLVRKSLDNCERMLYHWQLPQWGRSSGRAFKFLVGNDKFETPHGTVLYRSLKGDWRLVDRKVPHEPTEQQALQTPPSGPPPVVMLRSVIPAPTKGSSGKPCRVDQFRDELLLGWDGKYNTDMIHAVLEARSHHYDMFNQLYVDEVTQTMKEAIQIIETVAPIE</sequence>